<comment type="similarity">
    <text evidence="3 6">Belongs to the nucleosome assembly protein (NAP) family.</text>
</comment>
<dbReference type="Proteomes" id="UP000095282">
    <property type="component" value="Unplaced"/>
</dbReference>
<accession>A0A1I7ULU5</accession>
<evidence type="ECO:0000256" key="7">
    <source>
        <dbReference type="SAM" id="MobiDB-lite"/>
    </source>
</evidence>
<evidence type="ECO:0000313" key="9">
    <source>
        <dbReference type="WBParaSite" id="Csp11.Scaffold630.g17254.t1"/>
    </source>
</evidence>
<dbReference type="AlphaFoldDB" id="A0A1I7ULU5"/>
<evidence type="ECO:0000256" key="5">
    <source>
        <dbReference type="ARBA" id="ARBA00023242"/>
    </source>
</evidence>
<dbReference type="FunFam" id="3.30.1120.90:FF:000005">
    <property type="entry name" value="Nucleosome assembly protein11"/>
    <property type="match status" value="1"/>
</dbReference>
<dbReference type="eggNOG" id="KOG1507">
    <property type="taxonomic scope" value="Eukaryota"/>
</dbReference>
<dbReference type="GO" id="GO:0000724">
    <property type="term" value="P:double-strand break repair via homologous recombination"/>
    <property type="evidence" value="ECO:0007669"/>
    <property type="project" value="UniProtKB-ARBA"/>
</dbReference>
<name>A0A1I7ULU5_9PELO</name>
<dbReference type="PANTHER" id="PTHR11875">
    <property type="entry name" value="TESTIS-SPECIFIC Y-ENCODED PROTEIN"/>
    <property type="match status" value="1"/>
</dbReference>
<dbReference type="GO" id="GO:0005634">
    <property type="term" value="C:nucleus"/>
    <property type="evidence" value="ECO:0007669"/>
    <property type="project" value="UniProtKB-SubCell"/>
</dbReference>
<protein>
    <submittedName>
        <fullName evidence="9">Nucleosome assembly protein 1-like 1</fullName>
    </submittedName>
</protein>
<dbReference type="Gene3D" id="3.30.1120.90">
    <property type="entry name" value="Nucleosome assembly protein"/>
    <property type="match status" value="1"/>
</dbReference>
<sequence>MAAEQEVALNLLSSNYDVIAALPANVKKRVCALKKLQLESIKIESEFYRRVHELELEFEQKFKPFFDARRAIVTGEKEPTEAECDASILEGISPEQAQTLANAVAADPSATGIKDFWLNALKTHDLVAESIEEHDLPILSFLIDVTTTGTTDPMGFKLEFHFATNPYFKNSVLTKTYVLDFEPEEEALLSFDGPHVVRVIGDTIDWVDGKNVTKKAVKKKQKKGANAGKFLTKTVKADSFFNFFDPPKSKDERNEDEDDEQAEEFLELDYELGQALRDTVIARAVLFYTGELQSDDMFDFPGEDDEEGPSDFSDDDE</sequence>
<dbReference type="GO" id="GO:0042393">
    <property type="term" value="F:histone binding"/>
    <property type="evidence" value="ECO:0007669"/>
    <property type="project" value="UniProtKB-ARBA"/>
</dbReference>
<evidence type="ECO:0000256" key="2">
    <source>
        <dbReference type="ARBA" id="ARBA00004496"/>
    </source>
</evidence>
<dbReference type="Gene3D" id="1.20.5.1500">
    <property type="match status" value="1"/>
</dbReference>
<dbReference type="FunFam" id="1.20.5.1500:FF:000001">
    <property type="entry name" value="Nucleosome assembly protein 1-like 1"/>
    <property type="match status" value="1"/>
</dbReference>
<evidence type="ECO:0000256" key="3">
    <source>
        <dbReference type="ARBA" id="ARBA00009947"/>
    </source>
</evidence>
<dbReference type="InterPro" id="IPR037231">
    <property type="entry name" value="NAP-like_sf"/>
</dbReference>
<dbReference type="SUPFAM" id="SSF143113">
    <property type="entry name" value="NAP-like"/>
    <property type="match status" value="1"/>
</dbReference>
<dbReference type="GO" id="GO:0006334">
    <property type="term" value="P:nucleosome assembly"/>
    <property type="evidence" value="ECO:0007669"/>
    <property type="project" value="InterPro"/>
</dbReference>
<reference evidence="9" key="1">
    <citation type="submission" date="2016-11" db="UniProtKB">
        <authorList>
            <consortium name="WormBaseParasite"/>
        </authorList>
    </citation>
    <scope>IDENTIFICATION</scope>
</reference>
<comment type="subcellular location">
    <subcellularLocation>
        <location evidence="2">Cytoplasm</location>
    </subcellularLocation>
    <subcellularLocation>
        <location evidence="1">Nucleus</location>
    </subcellularLocation>
</comment>
<keyword evidence="5" id="KW-0539">Nucleus</keyword>
<dbReference type="STRING" id="1561998.A0A1I7ULU5"/>
<organism evidence="8 9">
    <name type="scientific">Caenorhabditis tropicalis</name>
    <dbReference type="NCBI Taxonomy" id="1561998"/>
    <lineage>
        <taxon>Eukaryota</taxon>
        <taxon>Metazoa</taxon>
        <taxon>Ecdysozoa</taxon>
        <taxon>Nematoda</taxon>
        <taxon>Chromadorea</taxon>
        <taxon>Rhabditida</taxon>
        <taxon>Rhabditina</taxon>
        <taxon>Rhabditomorpha</taxon>
        <taxon>Rhabditoidea</taxon>
        <taxon>Rhabditidae</taxon>
        <taxon>Peloderinae</taxon>
        <taxon>Caenorhabditis</taxon>
    </lineage>
</organism>
<dbReference type="Pfam" id="PF00956">
    <property type="entry name" value="NAP"/>
    <property type="match status" value="1"/>
</dbReference>
<evidence type="ECO:0000256" key="6">
    <source>
        <dbReference type="RuleBase" id="RU003876"/>
    </source>
</evidence>
<evidence type="ECO:0000313" key="8">
    <source>
        <dbReference type="Proteomes" id="UP000095282"/>
    </source>
</evidence>
<keyword evidence="8" id="KW-1185">Reference proteome</keyword>
<keyword evidence="4" id="KW-0963">Cytoplasm</keyword>
<dbReference type="WBParaSite" id="Csp11.Scaffold630.g17254.t1">
    <property type="protein sequence ID" value="Csp11.Scaffold630.g17254.t1"/>
    <property type="gene ID" value="Csp11.Scaffold630.g17254"/>
</dbReference>
<evidence type="ECO:0000256" key="1">
    <source>
        <dbReference type="ARBA" id="ARBA00004123"/>
    </source>
</evidence>
<proteinExistence type="inferred from homology"/>
<dbReference type="GO" id="GO:0005737">
    <property type="term" value="C:cytoplasm"/>
    <property type="evidence" value="ECO:0007669"/>
    <property type="project" value="UniProtKB-SubCell"/>
</dbReference>
<evidence type="ECO:0000256" key="4">
    <source>
        <dbReference type="ARBA" id="ARBA00022490"/>
    </source>
</evidence>
<dbReference type="InterPro" id="IPR002164">
    <property type="entry name" value="NAP_family"/>
</dbReference>
<feature type="region of interest" description="Disordered" evidence="7">
    <location>
        <begin position="295"/>
        <end position="317"/>
    </location>
</feature>